<reference evidence="1" key="1">
    <citation type="journal article" date="2014" name="Int. J. Syst. Evol. Microbiol.">
        <title>Complete genome sequence of Corynebacterium casei LMG S-19264T (=DSM 44701T), isolated from a smear-ripened cheese.</title>
        <authorList>
            <consortium name="US DOE Joint Genome Institute (JGI-PGF)"/>
            <person name="Walter F."/>
            <person name="Albersmeier A."/>
            <person name="Kalinowski J."/>
            <person name="Ruckert C."/>
        </authorList>
    </citation>
    <scope>NUCLEOTIDE SEQUENCE</scope>
    <source>
        <strain evidence="1">CGMCC 1.12181</strain>
    </source>
</reference>
<sequence length="271" mass="30083">MLVLCMVSPLAAAFEEVEVTPLNPHGWLPANVRDDGLVEHSKNQPLFGDGSLLLATDPQTSGQDKAEYEYLWQQNTSIPPVYDFPQRTLGNVSDLSYFWYRDSASLTAGHFIPVFRLIFIDDAGTADPLDDTWGYLVWEGVYNGINPAATDSWQLSDIVNQNFWVYVTYPQSNSGTIQNFNSTLDDWINGSPVGQPGDPVVNLSANTYIVGVSVGVGSGWGDDFIGYVDAVRVAFGAGDDYLYNFEVCSIFEENTNPDVIFDDSFECFKRY</sequence>
<keyword evidence="2" id="KW-1185">Reference proteome</keyword>
<proteinExistence type="predicted"/>
<evidence type="ECO:0000313" key="1">
    <source>
        <dbReference type="EMBL" id="GGF88111.1"/>
    </source>
</evidence>
<dbReference type="Proteomes" id="UP000605253">
    <property type="component" value="Unassembled WGS sequence"/>
</dbReference>
<organism evidence="1 2">
    <name type="scientific">Marinicella pacifica</name>
    <dbReference type="NCBI Taxonomy" id="1171543"/>
    <lineage>
        <taxon>Bacteria</taxon>
        <taxon>Pseudomonadati</taxon>
        <taxon>Pseudomonadota</taxon>
        <taxon>Gammaproteobacteria</taxon>
        <taxon>Lysobacterales</taxon>
        <taxon>Marinicellaceae</taxon>
        <taxon>Marinicella</taxon>
    </lineage>
</organism>
<dbReference type="AlphaFoldDB" id="A0A917CJX9"/>
<comment type="caution">
    <text evidence="1">The sequence shown here is derived from an EMBL/GenBank/DDBJ whole genome shotgun (WGS) entry which is preliminary data.</text>
</comment>
<accession>A0A917CJX9</accession>
<reference evidence="1" key="2">
    <citation type="submission" date="2020-09" db="EMBL/GenBank/DDBJ databases">
        <authorList>
            <person name="Sun Q."/>
            <person name="Zhou Y."/>
        </authorList>
    </citation>
    <scope>NUCLEOTIDE SEQUENCE</scope>
    <source>
        <strain evidence="1">CGMCC 1.12181</strain>
    </source>
</reference>
<gene>
    <name evidence="1" type="ORF">GCM10011365_06570</name>
</gene>
<dbReference type="EMBL" id="BMEO01000002">
    <property type="protein sequence ID" value="GGF88111.1"/>
    <property type="molecule type" value="Genomic_DNA"/>
</dbReference>
<protein>
    <submittedName>
        <fullName evidence="1">Uncharacterized protein</fullName>
    </submittedName>
</protein>
<evidence type="ECO:0000313" key="2">
    <source>
        <dbReference type="Proteomes" id="UP000605253"/>
    </source>
</evidence>
<name>A0A917CJX9_9GAMM</name>